<name>A0A5J4PUD6_9EUKA</name>
<protein>
    <submittedName>
        <fullName evidence="1">Uncharacterized protein</fullName>
    </submittedName>
</protein>
<accession>A0A5J4PUD6</accession>
<dbReference type="Proteomes" id="UP000324800">
    <property type="component" value="Unassembled WGS sequence"/>
</dbReference>
<evidence type="ECO:0000313" key="2">
    <source>
        <dbReference type="Proteomes" id="UP000324800"/>
    </source>
</evidence>
<sequence length="129" mass="15314">MGIQNKIKEETHTLEISPRILMEETLQPQPDTGMGGKTIRYLEAWKLVKGVEFIQKGFFLLFKSEDSEKRLQEKLRICPFSGSREEEAAYTEKLEEELRENIIEQIHPEQAKWFNPTFIIPKPHQKWRK</sequence>
<feature type="non-terminal residue" evidence="1">
    <location>
        <position position="129"/>
    </location>
</feature>
<proteinExistence type="predicted"/>
<gene>
    <name evidence="1" type="ORF">EZS28_055817</name>
</gene>
<dbReference type="EMBL" id="SNRW01048487">
    <property type="protein sequence ID" value="KAA6313065.1"/>
    <property type="molecule type" value="Genomic_DNA"/>
</dbReference>
<reference evidence="1 2" key="1">
    <citation type="submission" date="2019-03" db="EMBL/GenBank/DDBJ databases">
        <title>Single cell metagenomics reveals metabolic interactions within the superorganism composed of flagellate Streblomastix strix and complex community of Bacteroidetes bacteria on its surface.</title>
        <authorList>
            <person name="Treitli S.C."/>
            <person name="Kolisko M."/>
            <person name="Husnik F."/>
            <person name="Keeling P."/>
            <person name="Hampl V."/>
        </authorList>
    </citation>
    <scope>NUCLEOTIDE SEQUENCE [LARGE SCALE GENOMIC DNA]</scope>
    <source>
        <strain evidence="1">ST1C</strain>
    </source>
</reference>
<evidence type="ECO:0000313" key="1">
    <source>
        <dbReference type="EMBL" id="KAA6313065.1"/>
    </source>
</evidence>
<organism evidence="1 2">
    <name type="scientific">Streblomastix strix</name>
    <dbReference type="NCBI Taxonomy" id="222440"/>
    <lineage>
        <taxon>Eukaryota</taxon>
        <taxon>Metamonada</taxon>
        <taxon>Preaxostyla</taxon>
        <taxon>Oxymonadida</taxon>
        <taxon>Streblomastigidae</taxon>
        <taxon>Streblomastix</taxon>
    </lineage>
</organism>
<comment type="caution">
    <text evidence="1">The sequence shown here is derived from an EMBL/GenBank/DDBJ whole genome shotgun (WGS) entry which is preliminary data.</text>
</comment>
<dbReference type="AlphaFoldDB" id="A0A5J4PUD6"/>